<sequence>MTEKSSVSSHQSRKTLAMPKRLLNRVLVYVGLFGIVFQLTAALYALWHGMPLQSFWLFMLLAPLLCVASGILPALQLQREPD</sequence>
<keyword evidence="1" id="KW-0472">Membrane</keyword>
<gene>
    <name evidence="2" type="ORF">KQY15_02940</name>
</gene>
<proteinExistence type="predicted"/>
<feature type="transmembrane region" description="Helical" evidence="1">
    <location>
        <begin position="53"/>
        <end position="75"/>
    </location>
</feature>
<name>A0ABS6MGX9_9GAMM</name>
<keyword evidence="3" id="KW-1185">Reference proteome</keyword>
<evidence type="ECO:0000256" key="1">
    <source>
        <dbReference type="SAM" id="Phobius"/>
    </source>
</evidence>
<evidence type="ECO:0000313" key="3">
    <source>
        <dbReference type="Proteomes" id="UP000704611"/>
    </source>
</evidence>
<reference evidence="2 3" key="1">
    <citation type="submission" date="2021-06" db="EMBL/GenBank/DDBJ databases">
        <title>Rheinheimera indica sp. nov., isolated from deep-sea sediment.</title>
        <authorList>
            <person name="Wang Z."/>
            <person name="Zhang X.-Y."/>
        </authorList>
    </citation>
    <scope>NUCLEOTIDE SEQUENCE [LARGE SCALE GENOMIC DNA]</scope>
    <source>
        <strain evidence="2 3">SM2107</strain>
    </source>
</reference>
<evidence type="ECO:0008006" key="4">
    <source>
        <dbReference type="Google" id="ProtNLM"/>
    </source>
</evidence>
<keyword evidence="1" id="KW-0812">Transmembrane</keyword>
<evidence type="ECO:0000313" key="2">
    <source>
        <dbReference type="EMBL" id="MBV2128054.1"/>
    </source>
</evidence>
<accession>A0ABS6MGX9</accession>
<organism evidence="2 3">
    <name type="scientific">Arsukibacterium indicum</name>
    <dbReference type="NCBI Taxonomy" id="2848612"/>
    <lineage>
        <taxon>Bacteria</taxon>
        <taxon>Pseudomonadati</taxon>
        <taxon>Pseudomonadota</taxon>
        <taxon>Gammaproteobacteria</taxon>
        <taxon>Chromatiales</taxon>
        <taxon>Chromatiaceae</taxon>
        <taxon>Arsukibacterium</taxon>
    </lineage>
</organism>
<keyword evidence="1" id="KW-1133">Transmembrane helix</keyword>
<dbReference type="RefSeq" id="WP_217667040.1">
    <property type="nucleotide sequence ID" value="NZ_JAHRID010000001.1"/>
</dbReference>
<protein>
    <recommendedName>
        <fullName evidence="4">DUF2798 domain-containing protein</fullName>
    </recommendedName>
</protein>
<feature type="transmembrane region" description="Helical" evidence="1">
    <location>
        <begin position="26"/>
        <end position="47"/>
    </location>
</feature>
<dbReference type="Proteomes" id="UP000704611">
    <property type="component" value="Unassembled WGS sequence"/>
</dbReference>
<dbReference type="EMBL" id="JAHRID010000001">
    <property type="protein sequence ID" value="MBV2128054.1"/>
    <property type="molecule type" value="Genomic_DNA"/>
</dbReference>
<comment type="caution">
    <text evidence="2">The sequence shown here is derived from an EMBL/GenBank/DDBJ whole genome shotgun (WGS) entry which is preliminary data.</text>
</comment>